<proteinExistence type="predicted"/>
<dbReference type="InterPro" id="IPR013103">
    <property type="entry name" value="RVT_2"/>
</dbReference>
<sequence length="956" mass="108554">MVTHFHVGTNRPIERLNLHVSSVSPLLKSYRDAFSDPNWQNAMRDEYSALIKNKTWVLVPRPTDTNIVRCMWLFHHKYLADGTLSRYKAHLVANGSTQFEGVDVDETFSPVVKPGTIRTVLSLAVSRHWLIHQLDKKYAIEILEKAYMVNCNSSRTHIDSESKLGADGDPIYDPTLYRSLADYGLQLFSSSTTDLVAYSDADWAGCPTTRRYTSGYCVFLGNNLLSWSVKHQPTLSRSSTEAEYHRVASIVAETCWLRNLQRELHTPLSSATIVYCDNVSDVYLSSNPVQHQRTKHIEIDIHFVRDLVAAGHVRVLHVPSRYQFVDIFTKGLRSALFEEFHTSLSVKDKQEKDKIGSKPDKKGKQCSSCGALYTGDFCCSKGNVEDKILVPKPHKNCARCAKCRHPNISVSSDDSTNVVNAPREPVVVKQDHGVNPPHVDECCCKCGNALDGIFCQQCICFDQTQTPQFPVIHPPPQETSIKILHDHENVINSVQTLLRKFNRYSFFETPKELAEYINTPGWNRPAFYDDDDDDDDMDYTIAITPVLSTEEPINSLSMGYEHLDTIPATESDEVIKSSVKDLIPIPSESEGIPEHMCDVPFHDNSPLLDVSKDQIEDFFESNNEVSSIDDDSFSIDNIDFVEASPPDSELVSSEVMEIVIPKVGGIDDDILLTIKDDNLREKLLNVHLLITNIEALKDNPTQSFEFLTKSSYTSSKSFLEETNTFHNSLPEFENFYFDLEEISSGSTTTHSDISLPDYEAFFFNNDHIKEISSSSTTTHYDISVSEYDSFIFDLLNDQCPPTDRSDFTHEEFADELAHIISPPEYDCFYFRDLPDLGELISIFNFEIHENLSTTSVNLPIEDDHFPLLAYVVWIFLAYLTYPVIPPYLHPFGNEDTIFDPGITINHVYSFKHGLSHRCGAFKKFNTHRSHLNECPMIINEKITPILDVLLFHFYPP</sequence>
<dbReference type="SUPFAM" id="SSF56672">
    <property type="entry name" value="DNA/RNA polymerases"/>
    <property type="match status" value="1"/>
</dbReference>
<dbReference type="PANTHER" id="PTHR11439">
    <property type="entry name" value="GAG-POL-RELATED RETROTRANSPOSON"/>
    <property type="match status" value="1"/>
</dbReference>
<dbReference type="AlphaFoldDB" id="A0A6L2L172"/>
<reference evidence="2" key="1">
    <citation type="journal article" date="2019" name="Sci. Rep.">
        <title>Draft genome of Tanacetum cinerariifolium, the natural source of mosquito coil.</title>
        <authorList>
            <person name="Yamashiro T."/>
            <person name="Shiraishi A."/>
            <person name="Satake H."/>
            <person name="Nakayama K."/>
        </authorList>
    </citation>
    <scope>NUCLEOTIDE SEQUENCE</scope>
</reference>
<dbReference type="Pfam" id="PF07727">
    <property type="entry name" value="RVT_2"/>
    <property type="match status" value="1"/>
</dbReference>
<dbReference type="CDD" id="cd09272">
    <property type="entry name" value="RNase_HI_RT_Ty1"/>
    <property type="match status" value="1"/>
</dbReference>
<evidence type="ECO:0000259" key="1">
    <source>
        <dbReference type="Pfam" id="PF07727"/>
    </source>
</evidence>
<gene>
    <name evidence="2" type="ORF">Tci_026545</name>
</gene>
<dbReference type="EMBL" id="BKCJ010003351">
    <property type="protein sequence ID" value="GEU54567.1"/>
    <property type="molecule type" value="Genomic_DNA"/>
</dbReference>
<protein>
    <submittedName>
        <fullName evidence="2">Ribonuclease H-like domain-containing protein</fullName>
    </submittedName>
</protein>
<name>A0A6L2L172_TANCI</name>
<organism evidence="2">
    <name type="scientific">Tanacetum cinerariifolium</name>
    <name type="common">Dalmatian daisy</name>
    <name type="synonym">Chrysanthemum cinerariifolium</name>
    <dbReference type="NCBI Taxonomy" id="118510"/>
    <lineage>
        <taxon>Eukaryota</taxon>
        <taxon>Viridiplantae</taxon>
        <taxon>Streptophyta</taxon>
        <taxon>Embryophyta</taxon>
        <taxon>Tracheophyta</taxon>
        <taxon>Spermatophyta</taxon>
        <taxon>Magnoliopsida</taxon>
        <taxon>eudicotyledons</taxon>
        <taxon>Gunneridae</taxon>
        <taxon>Pentapetalae</taxon>
        <taxon>asterids</taxon>
        <taxon>campanulids</taxon>
        <taxon>Asterales</taxon>
        <taxon>Asteraceae</taxon>
        <taxon>Asteroideae</taxon>
        <taxon>Anthemideae</taxon>
        <taxon>Anthemidinae</taxon>
        <taxon>Tanacetum</taxon>
    </lineage>
</organism>
<dbReference type="PANTHER" id="PTHR11439:SF524">
    <property type="entry name" value="RNA-DIRECTED DNA POLYMERASE, PROTEIN KINASE RLK-PELLE-DLSV FAMILY"/>
    <property type="match status" value="1"/>
</dbReference>
<accession>A0A6L2L172</accession>
<feature type="domain" description="Reverse transcriptase Ty1/copia-type" evidence="1">
    <location>
        <begin position="53"/>
        <end position="152"/>
    </location>
</feature>
<comment type="caution">
    <text evidence="2">The sequence shown here is derived from an EMBL/GenBank/DDBJ whole genome shotgun (WGS) entry which is preliminary data.</text>
</comment>
<evidence type="ECO:0000313" key="2">
    <source>
        <dbReference type="EMBL" id="GEU54567.1"/>
    </source>
</evidence>
<dbReference type="InterPro" id="IPR043502">
    <property type="entry name" value="DNA/RNA_pol_sf"/>
</dbReference>